<evidence type="ECO:0000256" key="3">
    <source>
        <dbReference type="ARBA" id="ARBA00022475"/>
    </source>
</evidence>
<dbReference type="RefSeq" id="WP_310895340.1">
    <property type="nucleotide sequence ID" value="NZ_JAMQOM010000002.1"/>
</dbReference>
<accession>A0AAE4EWB4</accession>
<keyword evidence="4 9" id="KW-0812">Transmembrane</keyword>
<sequence length="640" mass="70258">MPADQGGFEGVRENVDGHPMVNLFGYATPYWLRLFVGILAAFCTRFARLVPPIIVAAAIDRVVLSSGEPGLLTDAGLLPSGEIVGEAARIAFLQRLVVIAAIAYLLRSATRFASRYLLQSSAQKIQRDLRNDTYDHLQHLSLSFFANHQTGGMMSILNSDINRLESFLNTEFRQMIRVVATVGGIAVILYLESPKLAFIALGPVPLIGIASGFFLTWIEPKYRSIRQTVSRLNTRLENNLSGAPVIKAFDRYEFERGRVTEQSQAYHDQKVAALRIRRAFFAGLRLLTGIAFVLILYVAGMDFITNPESEAALSTGGFALFFLYLRRLYSPMRRIGRSANKYQLAKSSAERVFGLLGQEPEVTDPADPYEPDSIDGSVEFDGVTFGYGDEPPVVRDVSLDVPDGATIGLAGATGAGKSTLLKLVPRFHDVDDGSVSVDGVDVREYGLQSLRSEIAIVEQQPYLFSGTVAENIAYGDREVLDAEQADEESRGTGWETARDRVRDAAKAAQAHEFIRGLPEGYDTQIGERGIKLSGGQRQRVAIARALLNDPEIIIFDEATSDVDTETEDRIQESIEQLVADRTAFVIAHRLSTIQDADRIVVMDDGEIVERGSHTDLLAAGGDYADLWHAQADDRAVSADD</sequence>
<dbReference type="CDD" id="cd18565">
    <property type="entry name" value="ABC_6TM_exporter_like"/>
    <property type="match status" value="1"/>
</dbReference>
<organism evidence="12 13">
    <name type="scientific">Haloarcula terrestris</name>
    <dbReference type="NCBI Taxonomy" id="2950533"/>
    <lineage>
        <taxon>Archaea</taxon>
        <taxon>Methanobacteriati</taxon>
        <taxon>Methanobacteriota</taxon>
        <taxon>Stenosarchaea group</taxon>
        <taxon>Halobacteria</taxon>
        <taxon>Halobacteriales</taxon>
        <taxon>Haloarculaceae</taxon>
        <taxon>Haloarcula</taxon>
    </lineage>
</organism>
<evidence type="ECO:0000256" key="2">
    <source>
        <dbReference type="ARBA" id="ARBA00022448"/>
    </source>
</evidence>
<dbReference type="EMBL" id="JAMQOM010000002">
    <property type="protein sequence ID" value="MDS0220664.1"/>
    <property type="molecule type" value="Genomic_DNA"/>
</dbReference>
<dbReference type="InterPro" id="IPR003439">
    <property type="entry name" value="ABC_transporter-like_ATP-bd"/>
</dbReference>
<dbReference type="GO" id="GO:0016887">
    <property type="term" value="F:ATP hydrolysis activity"/>
    <property type="evidence" value="ECO:0007669"/>
    <property type="project" value="InterPro"/>
</dbReference>
<dbReference type="InterPro" id="IPR003593">
    <property type="entry name" value="AAA+_ATPase"/>
</dbReference>
<dbReference type="PROSITE" id="PS50929">
    <property type="entry name" value="ABC_TM1F"/>
    <property type="match status" value="1"/>
</dbReference>
<dbReference type="InterPro" id="IPR039421">
    <property type="entry name" value="Type_1_exporter"/>
</dbReference>
<comment type="subcellular location">
    <subcellularLocation>
        <location evidence="1">Cell membrane</location>
        <topology evidence="1">Multi-pass membrane protein</topology>
    </subcellularLocation>
</comment>
<evidence type="ECO:0000256" key="7">
    <source>
        <dbReference type="ARBA" id="ARBA00022989"/>
    </source>
</evidence>
<evidence type="ECO:0000313" key="12">
    <source>
        <dbReference type="EMBL" id="MDS0220664.1"/>
    </source>
</evidence>
<dbReference type="SUPFAM" id="SSF52540">
    <property type="entry name" value="P-loop containing nucleoside triphosphate hydrolases"/>
    <property type="match status" value="1"/>
</dbReference>
<evidence type="ECO:0000259" key="11">
    <source>
        <dbReference type="PROSITE" id="PS50929"/>
    </source>
</evidence>
<feature type="transmembrane region" description="Helical" evidence="9">
    <location>
        <begin position="311"/>
        <end position="329"/>
    </location>
</feature>
<evidence type="ECO:0000259" key="10">
    <source>
        <dbReference type="PROSITE" id="PS50893"/>
    </source>
</evidence>
<evidence type="ECO:0000256" key="5">
    <source>
        <dbReference type="ARBA" id="ARBA00022741"/>
    </source>
</evidence>
<keyword evidence="2" id="KW-0813">Transport</keyword>
<keyword evidence="13" id="KW-1185">Reference proteome</keyword>
<dbReference type="Gene3D" id="3.40.50.300">
    <property type="entry name" value="P-loop containing nucleotide triphosphate hydrolases"/>
    <property type="match status" value="1"/>
</dbReference>
<dbReference type="InterPro" id="IPR027417">
    <property type="entry name" value="P-loop_NTPase"/>
</dbReference>
<dbReference type="InterPro" id="IPR017871">
    <property type="entry name" value="ABC_transporter-like_CS"/>
</dbReference>
<evidence type="ECO:0000256" key="6">
    <source>
        <dbReference type="ARBA" id="ARBA00022840"/>
    </source>
</evidence>
<dbReference type="InterPro" id="IPR011527">
    <property type="entry name" value="ABC1_TM_dom"/>
</dbReference>
<evidence type="ECO:0000256" key="9">
    <source>
        <dbReference type="SAM" id="Phobius"/>
    </source>
</evidence>
<evidence type="ECO:0000256" key="8">
    <source>
        <dbReference type="ARBA" id="ARBA00023136"/>
    </source>
</evidence>
<dbReference type="Gene3D" id="1.20.1560.10">
    <property type="entry name" value="ABC transporter type 1, transmembrane domain"/>
    <property type="match status" value="1"/>
</dbReference>
<feature type="transmembrane region" description="Helical" evidence="9">
    <location>
        <begin position="279"/>
        <end position="299"/>
    </location>
</feature>
<keyword evidence="5" id="KW-0547">Nucleotide-binding</keyword>
<evidence type="ECO:0000256" key="4">
    <source>
        <dbReference type="ARBA" id="ARBA00022692"/>
    </source>
</evidence>
<dbReference type="PANTHER" id="PTHR24221">
    <property type="entry name" value="ATP-BINDING CASSETTE SUB-FAMILY B"/>
    <property type="match status" value="1"/>
</dbReference>
<dbReference type="PROSITE" id="PS00211">
    <property type="entry name" value="ABC_TRANSPORTER_1"/>
    <property type="match status" value="1"/>
</dbReference>
<keyword evidence="6 12" id="KW-0067">ATP-binding</keyword>
<dbReference type="SUPFAM" id="SSF90123">
    <property type="entry name" value="ABC transporter transmembrane region"/>
    <property type="match status" value="1"/>
</dbReference>
<dbReference type="GO" id="GO:0005524">
    <property type="term" value="F:ATP binding"/>
    <property type="evidence" value="ECO:0007669"/>
    <property type="project" value="UniProtKB-KW"/>
</dbReference>
<proteinExistence type="predicted"/>
<dbReference type="AlphaFoldDB" id="A0AAE4EWB4"/>
<dbReference type="PROSITE" id="PS50893">
    <property type="entry name" value="ABC_TRANSPORTER_2"/>
    <property type="match status" value="1"/>
</dbReference>
<dbReference type="Pfam" id="PF00005">
    <property type="entry name" value="ABC_tran"/>
    <property type="match status" value="1"/>
</dbReference>
<dbReference type="GO" id="GO:0005886">
    <property type="term" value="C:plasma membrane"/>
    <property type="evidence" value="ECO:0007669"/>
    <property type="project" value="UniProtKB-SubCell"/>
</dbReference>
<keyword evidence="8 9" id="KW-0472">Membrane</keyword>
<feature type="transmembrane region" description="Helical" evidence="9">
    <location>
        <begin position="23"/>
        <end position="42"/>
    </location>
</feature>
<protein>
    <submittedName>
        <fullName evidence="12">ABC transporter ATP-binding protein/permease</fullName>
    </submittedName>
</protein>
<feature type="transmembrane region" description="Helical" evidence="9">
    <location>
        <begin position="197"/>
        <end position="218"/>
    </location>
</feature>
<feature type="domain" description="ABC transporter" evidence="10">
    <location>
        <begin position="378"/>
        <end position="629"/>
    </location>
</feature>
<dbReference type="SMART" id="SM00382">
    <property type="entry name" value="AAA"/>
    <property type="match status" value="1"/>
</dbReference>
<comment type="caution">
    <text evidence="12">The sequence shown here is derived from an EMBL/GenBank/DDBJ whole genome shotgun (WGS) entry which is preliminary data.</text>
</comment>
<name>A0AAE4EWB4_9EURY</name>
<reference evidence="12 13" key="1">
    <citation type="submission" date="2022-06" db="EMBL/GenBank/DDBJ databases">
        <title>Haloarcula sp. a new haloarchaeum isolate from saline soil.</title>
        <authorList>
            <person name="Strakova D."/>
            <person name="Galisteo C."/>
            <person name="Sanchez-Porro C."/>
            <person name="Ventosa A."/>
        </authorList>
    </citation>
    <scope>NUCLEOTIDE SEQUENCE [LARGE SCALE GENOMIC DNA]</scope>
    <source>
        <strain evidence="12 13">S1AR25-5A</strain>
    </source>
</reference>
<dbReference type="Proteomes" id="UP001253439">
    <property type="component" value="Unassembled WGS sequence"/>
</dbReference>
<evidence type="ECO:0000313" key="13">
    <source>
        <dbReference type="Proteomes" id="UP001253439"/>
    </source>
</evidence>
<dbReference type="Pfam" id="PF00664">
    <property type="entry name" value="ABC_membrane"/>
    <property type="match status" value="1"/>
</dbReference>
<evidence type="ECO:0000256" key="1">
    <source>
        <dbReference type="ARBA" id="ARBA00004651"/>
    </source>
</evidence>
<dbReference type="PANTHER" id="PTHR24221:SF654">
    <property type="entry name" value="ATP-BINDING CASSETTE SUB-FAMILY B MEMBER 6"/>
    <property type="match status" value="1"/>
</dbReference>
<keyword evidence="7 9" id="KW-1133">Transmembrane helix</keyword>
<keyword evidence="3" id="KW-1003">Cell membrane</keyword>
<dbReference type="CDD" id="cd03251">
    <property type="entry name" value="ABCC_MsbA"/>
    <property type="match status" value="1"/>
</dbReference>
<feature type="domain" description="ABC transmembrane type-1" evidence="11">
    <location>
        <begin position="35"/>
        <end position="344"/>
    </location>
</feature>
<dbReference type="GO" id="GO:0140359">
    <property type="term" value="F:ABC-type transporter activity"/>
    <property type="evidence" value="ECO:0007669"/>
    <property type="project" value="InterPro"/>
</dbReference>
<dbReference type="FunFam" id="3.40.50.300:FF:000221">
    <property type="entry name" value="Multidrug ABC transporter ATP-binding protein"/>
    <property type="match status" value="1"/>
</dbReference>
<gene>
    <name evidence="12" type="ORF">NDI54_04775</name>
</gene>
<feature type="transmembrane region" description="Helical" evidence="9">
    <location>
        <begin position="175"/>
        <end position="191"/>
    </location>
</feature>
<dbReference type="InterPro" id="IPR036640">
    <property type="entry name" value="ABC1_TM_sf"/>
</dbReference>